<dbReference type="Proteomes" id="UP000221538">
    <property type="component" value="Unassembled WGS sequence"/>
</dbReference>
<dbReference type="EMBL" id="BEWI01000034">
    <property type="protein sequence ID" value="GAY24709.1"/>
    <property type="molecule type" value="Genomic_DNA"/>
</dbReference>
<comment type="caution">
    <text evidence="1">The sequence shown here is derived from an EMBL/GenBank/DDBJ whole genome shotgun (WGS) entry which is preliminary data.</text>
</comment>
<reference evidence="1 2" key="2">
    <citation type="journal article" date="2013" name="Environ. Sci. Technol.">
        <title>The 4-tert-butylphenol-utilizing bacterium Sphingobium fuliginis OMI can degrade bisphenols via phenolic ring hydroxylation and meta-cleavage pathway.</title>
        <authorList>
            <person name="Ogata Y."/>
            <person name="Goda S."/>
            <person name="Toyama T."/>
            <person name="Sei K."/>
            <person name="Ike M."/>
        </authorList>
    </citation>
    <scope>NUCLEOTIDE SEQUENCE [LARGE SCALE GENOMIC DNA]</scope>
    <source>
        <strain evidence="1 2">OMI</strain>
    </source>
</reference>
<reference evidence="1 2" key="1">
    <citation type="journal article" date="2013" name="Biodegradation">
        <title>Occurrence of 4-tert-butylphenol (4-t-BP) biodegradation in an aquatic sample caused by the presence of Spirodela polyrrhiza and isolation of a 4-t-BP-utilizing bacterium.</title>
        <authorList>
            <person name="Ogata Y."/>
            <person name="Toyama T."/>
            <person name="Yu N."/>
            <person name="Wang X."/>
            <person name="Sei K."/>
            <person name="Ike M."/>
        </authorList>
    </citation>
    <scope>NUCLEOTIDE SEQUENCE [LARGE SCALE GENOMIC DNA]</scope>
    <source>
        <strain evidence="1 2">OMI</strain>
    </source>
</reference>
<gene>
    <name evidence="1" type="ORF">SFOMI_5294</name>
</gene>
<sequence>MIAGANAQFVFAYGEVKANAEAIAQLGGFVTDVFDNDRTFDVGGQDDHGMILNTGNAGTASPGVDSPGGV</sequence>
<evidence type="ECO:0000313" key="2">
    <source>
        <dbReference type="Proteomes" id="UP000221538"/>
    </source>
</evidence>
<proteinExistence type="predicted"/>
<evidence type="ECO:0000313" key="1">
    <source>
        <dbReference type="EMBL" id="GAY24709.1"/>
    </source>
</evidence>
<protein>
    <submittedName>
        <fullName evidence="1">Uncharacterized protein</fullName>
    </submittedName>
</protein>
<organism evidence="1 2">
    <name type="scientific">Sphingobium fuliginis (strain ATCC 27551)</name>
    <dbReference type="NCBI Taxonomy" id="336203"/>
    <lineage>
        <taxon>Bacteria</taxon>
        <taxon>Pseudomonadati</taxon>
        <taxon>Pseudomonadota</taxon>
        <taxon>Alphaproteobacteria</taxon>
        <taxon>Sphingomonadales</taxon>
        <taxon>Sphingomonadaceae</taxon>
        <taxon>Sphingobium</taxon>
    </lineage>
</organism>
<dbReference type="AlphaFoldDB" id="A0A292ZP74"/>
<name>A0A292ZP74_SPHSA</name>
<accession>A0A292ZP74</accession>